<evidence type="ECO:0000259" key="1">
    <source>
        <dbReference type="Pfam" id="PF01521"/>
    </source>
</evidence>
<evidence type="ECO:0000313" key="2">
    <source>
        <dbReference type="EMBL" id="KLI02766.1"/>
    </source>
</evidence>
<dbReference type="InterPro" id="IPR035903">
    <property type="entry name" value="HesB-like_dom_sf"/>
</dbReference>
<dbReference type="InterPro" id="IPR017870">
    <property type="entry name" value="FeS_cluster_insertion_CS"/>
</dbReference>
<comment type="caution">
    <text evidence="2">The sequence shown here is derived from an EMBL/GenBank/DDBJ whole genome shotgun (WGS) entry which is preliminary data.</text>
</comment>
<dbReference type="GO" id="GO:0051539">
    <property type="term" value="F:4 iron, 4 sulfur cluster binding"/>
    <property type="evidence" value="ECO:0007669"/>
    <property type="project" value="TreeGrafter"/>
</dbReference>
<dbReference type="PROSITE" id="PS01152">
    <property type="entry name" value="HESB"/>
    <property type="match status" value="1"/>
</dbReference>
<dbReference type="GO" id="GO:0016226">
    <property type="term" value="P:iron-sulfur cluster assembly"/>
    <property type="evidence" value="ECO:0007669"/>
    <property type="project" value="InterPro"/>
</dbReference>
<accession>A0A0U1QQ68</accession>
<sequence length="121" mass="12701">MNITLTDPASFRVREMLANEPGEDLFLRVGVGGGGCSGLTYGMGFDDKMIDGDLAFEGQGFKVVVDQNSAPLLDGVTIDFKQNLDGGGFTIDNPNAISSCGCGHSFKTADNEGQPAKQCDC</sequence>
<dbReference type="GO" id="GO:0005506">
    <property type="term" value="F:iron ion binding"/>
    <property type="evidence" value="ECO:0007669"/>
    <property type="project" value="TreeGrafter"/>
</dbReference>
<dbReference type="AlphaFoldDB" id="A0A0U1QQ68"/>
<keyword evidence="3" id="KW-1185">Reference proteome</keyword>
<reference evidence="2 3" key="1">
    <citation type="journal article" date="2011" name="J. Bacteriol.">
        <title>Draft genome sequence of Sporolactobacillus inulinus strain CASD, an efficient D-lactic acid-producing bacterium with high-concentration lactate tolerance capability.</title>
        <authorList>
            <person name="Yu B."/>
            <person name="Su F."/>
            <person name="Wang L."/>
            <person name="Xu K."/>
            <person name="Zhao B."/>
            <person name="Xu P."/>
        </authorList>
    </citation>
    <scope>NUCLEOTIDE SEQUENCE [LARGE SCALE GENOMIC DNA]</scope>
    <source>
        <strain evidence="2 3">CASD</strain>
    </source>
</reference>
<dbReference type="PANTHER" id="PTHR43011:SF1">
    <property type="entry name" value="IRON-SULFUR CLUSTER ASSEMBLY 2 HOMOLOG, MITOCHONDRIAL"/>
    <property type="match status" value="1"/>
</dbReference>
<dbReference type="EMBL" id="AFVQ02000079">
    <property type="protein sequence ID" value="KLI02766.1"/>
    <property type="molecule type" value="Genomic_DNA"/>
</dbReference>
<dbReference type="InterPro" id="IPR000361">
    <property type="entry name" value="ATAP_core_dom"/>
</dbReference>
<dbReference type="GO" id="GO:0051537">
    <property type="term" value="F:2 iron, 2 sulfur cluster binding"/>
    <property type="evidence" value="ECO:0007669"/>
    <property type="project" value="UniProtKB-ARBA"/>
</dbReference>
<dbReference type="Gene3D" id="2.60.300.12">
    <property type="entry name" value="HesB-like domain"/>
    <property type="match status" value="1"/>
</dbReference>
<dbReference type="OrthoDB" id="9801228at2"/>
<dbReference type="NCBIfam" id="TIGR00049">
    <property type="entry name" value="iron-sulfur cluster assembly accessory protein"/>
    <property type="match status" value="1"/>
</dbReference>
<feature type="domain" description="Core" evidence="1">
    <location>
        <begin position="1"/>
        <end position="103"/>
    </location>
</feature>
<proteinExistence type="predicted"/>
<dbReference type="SUPFAM" id="SSF89360">
    <property type="entry name" value="HesB-like domain"/>
    <property type="match status" value="1"/>
</dbReference>
<dbReference type="STRING" id="1069536.SINU_06310"/>
<gene>
    <name evidence="2" type="ORF">SINU_06310</name>
</gene>
<dbReference type="PANTHER" id="PTHR43011">
    <property type="entry name" value="IRON-SULFUR CLUSTER ASSEMBLY 2 HOMOLOG, MITOCHONDRIAL"/>
    <property type="match status" value="1"/>
</dbReference>
<name>A0A0U1QQ68_9BACL</name>
<organism evidence="2 3">
    <name type="scientific">Sporolactobacillus inulinus CASD</name>
    <dbReference type="NCBI Taxonomy" id="1069536"/>
    <lineage>
        <taxon>Bacteria</taxon>
        <taxon>Bacillati</taxon>
        <taxon>Bacillota</taxon>
        <taxon>Bacilli</taxon>
        <taxon>Bacillales</taxon>
        <taxon>Sporolactobacillaceae</taxon>
        <taxon>Sporolactobacillus</taxon>
    </lineage>
</organism>
<dbReference type="RefSeq" id="WP_010025363.1">
    <property type="nucleotide sequence ID" value="NZ_AFVQ02000079.1"/>
</dbReference>
<protein>
    <recommendedName>
        <fullName evidence="1">Core domain-containing protein</fullName>
    </recommendedName>
</protein>
<dbReference type="InterPro" id="IPR016092">
    <property type="entry name" value="ATAP"/>
</dbReference>
<dbReference type="Proteomes" id="UP000035553">
    <property type="component" value="Unassembled WGS sequence"/>
</dbReference>
<evidence type="ECO:0000313" key="3">
    <source>
        <dbReference type="Proteomes" id="UP000035553"/>
    </source>
</evidence>
<dbReference type="Pfam" id="PF01521">
    <property type="entry name" value="Fe-S_biosyn"/>
    <property type="match status" value="1"/>
</dbReference>